<organism evidence="5 6">
    <name type="scientific">Paraburkholderia steynii</name>
    <dbReference type="NCBI Taxonomy" id="1245441"/>
    <lineage>
        <taxon>Bacteria</taxon>
        <taxon>Pseudomonadati</taxon>
        <taxon>Pseudomonadota</taxon>
        <taxon>Betaproteobacteria</taxon>
        <taxon>Burkholderiales</taxon>
        <taxon>Burkholderiaceae</taxon>
        <taxon>Paraburkholderia</taxon>
    </lineage>
</organism>
<evidence type="ECO:0000313" key="6">
    <source>
        <dbReference type="Proteomes" id="UP000294200"/>
    </source>
</evidence>
<dbReference type="PRINTS" id="PR00455">
    <property type="entry name" value="HTHTETR"/>
</dbReference>
<keyword evidence="6" id="KW-1185">Reference proteome</keyword>
<dbReference type="Proteomes" id="UP000294200">
    <property type="component" value="Unassembled WGS sequence"/>
</dbReference>
<dbReference type="AlphaFoldDB" id="A0A4V2NGT2"/>
<dbReference type="SUPFAM" id="SSF46689">
    <property type="entry name" value="Homeodomain-like"/>
    <property type="match status" value="1"/>
</dbReference>
<gene>
    <name evidence="5" type="ORF">BZM27_28485</name>
</gene>
<accession>A0A4V2NGT2</accession>
<feature type="DNA-binding region" description="H-T-H motif" evidence="2">
    <location>
        <begin position="47"/>
        <end position="66"/>
    </location>
</feature>
<dbReference type="Pfam" id="PF00440">
    <property type="entry name" value="TetR_N"/>
    <property type="match status" value="1"/>
</dbReference>
<sequence>MNTVPKTDAPRRRSTRRTQEERSDTTRRRIIESAMRLLHKKGFRAANLQDIARGAKVTLGALQHHFSSRQVLMERLIDEVMAPLSDDGVVWPPLELALEERAREFVRLAWQTIYGVPSYVAAWSLFFGCKATPELFMRIDAARASSDPVFFARFVSCFPEIETNHPHPEQFAAFVFSGLRGMGMFQLFEVAREELDGQLDVLARVIAQSGLPSIAARKVRHPRTT</sequence>
<dbReference type="InterPro" id="IPR001647">
    <property type="entry name" value="HTH_TetR"/>
</dbReference>
<comment type="caution">
    <text evidence="5">The sequence shown here is derived from an EMBL/GenBank/DDBJ whole genome shotgun (WGS) entry which is preliminary data.</text>
</comment>
<evidence type="ECO:0000313" key="5">
    <source>
        <dbReference type="EMBL" id="TCG06138.1"/>
    </source>
</evidence>
<dbReference type="PANTHER" id="PTHR30055:SF226">
    <property type="entry name" value="HTH-TYPE TRANSCRIPTIONAL REGULATOR PKSA"/>
    <property type="match status" value="1"/>
</dbReference>
<feature type="region of interest" description="Disordered" evidence="3">
    <location>
        <begin position="1"/>
        <end position="25"/>
    </location>
</feature>
<proteinExistence type="predicted"/>
<dbReference type="PANTHER" id="PTHR30055">
    <property type="entry name" value="HTH-TYPE TRANSCRIPTIONAL REGULATOR RUTR"/>
    <property type="match status" value="1"/>
</dbReference>
<dbReference type="GO" id="GO:0003700">
    <property type="term" value="F:DNA-binding transcription factor activity"/>
    <property type="evidence" value="ECO:0007669"/>
    <property type="project" value="TreeGrafter"/>
</dbReference>
<feature type="domain" description="HTH tetR-type" evidence="4">
    <location>
        <begin position="24"/>
        <end position="84"/>
    </location>
</feature>
<evidence type="ECO:0000256" key="1">
    <source>
        <dbReference type="ARBA" id="ARBA00023125"/>
    </source>
</evidence>
<reference evidence="5 6" key="1">
    <citation type="submission" date="2017-02" db="EMBL/GenBank/DDBJ databases">
        <title>Paraburkholderia sophoroidis sp. nov. and Paraburkholderia steynii sp. nov. rhizobial symbionts of the fynbos legume Hypocalyptus sophoroides.</title>
        <authorList>
            <person name="Steenkamp E.T."/>
            <person name="Beukes C.W."/>
            <person name="Van Zyl E."/>
            <person name="Avontuur J."/>
            <person name="Chan W.Y."/>
            <person name="Hassen A."/>
            <person name="Palmer M."/>
            <person name="Mthombeni L."/>
            <person name="Phalane F."/>
            <person name="Sereme K."/>
            <person name="Venter S.N."/>
        </authorList>
    </citation>
    <scope>NUCLEOTIDE SEQUENCE [LARGE SCALE GENOMIC DNA]</scope>
    <source>
        <strain evidence="5 6">HC1.1ba</strain>
    </source>
</reference>
<dbReference type="InterPro" id="IPR050109">
    <property type="entry name" value="HTH-type_TetR-like_transc_reg"/>
</dbReference>
<dbReference type="PROSITE" id="PS50977">
    <property type="entry name" value="HTH_TETR_2"/>
    <property type="match status" value="1"/>
</dbReference>
<evidence type="ECO:0000259" key="4">
    <source>
        <dbReference type="PROSITE" id="PS50977"/>
    </source>
</evidence>
<dbReference type="GO" id="GO:0000976">
    <property type="term" value="F:transcription cis-regulatory region binding"/>
    <property type="evidence" value="ECO:0007669"/>
    <property type="project" value="TreeGrafter"/>
</dbReference>
<dbReference type="Gene3D" id="1.10.357.10">
    <property type="entry name" value="Tetracycline Repressor, domain 2"/>
    <property type="match status" value="1"/>
</dbReference>
<dbReference type="InterPro" id="IPR009057">
    <property type="entry name" value="Homeodomain-like_sf"/>
</dbReference>
<name>A0A4V2NGT2_9BURK</name>
<evidence type="ECO:0000256" key="3">
    <source>
        <dbReference type="SAM" id="MobiDB-lite"/>
    </source>
</evidence>
<evidence type="ECO:0000256" key="2">
    <source>
        <dbReference type="PROSITE-ProRule" id="PRU00335"/>
    </source>
</evidence>
<protein>
    <submittedName>
        <fullName evidence="5">TetR family transcriptional regulator</fullName>
    </submittedName>
</protein>
<keyword evidence="1 2" id="KW-0238">DNA-binding</keyword>
<dbReference type="EMBL" id="MWML01000124">
    <property type="protein sequence ID" value="TCG06138.1"/>
    <property type="molecule type" value="Genomic_DNA"/>
</dbReference>